<keyword evidence="3" id="KW-1185">Reference proteome</keyword>
<dbReference type="PROSITE" id="PS50222">
    <property type="entry name" value="EF_HAND_2"/>
    <property type="match status" value="2"/>
</dbReference>
<dbReference type="InterPro" id="IPR011992">
    <property type="entry name" value="EF-hand-dom_pair"/>
</dbReference>
<feature type="domain" description="EF-hand" evidence="1">
    <location>
        <begin position="67"/>
        <end position="90"/>
    </location>
</feature>
<evidence type="ECO:0000313" key="2">
    <source>
        <dbReference type="EMBL" id="SOD62840.1"/>
    </source>
</evidence>
<proteinExistence type="predicted"/>
<accession>A0A286DW48</accession>
<name>A0A286DW48_9ACTN</name>
<dbReference type="SUPFAM" id="SSF47473">
    <property type="entry name" value="EF-hand"/>
    <property type="match status" value="1"/>
</dbReference>
<dbReference type="Proteomes" id="UP000219072">
    <property type="component" value="Unassembled WGS sequence"/>
</dbReference>
<dbReference type="EMBL" id="OCNE01000008">
    <property type="protein sequence ID" value="SOD62840.1"/>
    <property type="molecule type" value="Genomic_DNA"/>
</dbReference>
<dbReference type="InterPro" id="IPR002048">
    <property type="entry name" value="EF_hand_dom"/>
</dbReference>
<dbReference type="Pfam" id="PF13202">
    <property type="entry name" value="EF-hand_5"/>
    <property type="match status" value="1"/>
</dbReference>
<dbReference type="OrthoDB" id="3530529at2"/>
<gene>
    <name evidence="2" type="ORF">SAMN06297387_1083</name>
</gene>
<dbReference type="RefSeq" id="WP_097231341.1">
    <property type="nucleotide sequence ID" value="NZ_OCNE01000008.1"/>
</dbReference>
<sequence>MTRDEASDRARVVFTILDGDRNGVLERSDFELMAERVETAAWRSAPAQREALRAGMRRWWEGLVTRLDSDGDGRIDFEEYRGTVLSPGPFADTVASFAHALAALGDPEGVGTVARGVFVELMTAVGFPADRVTAVFDAFGPSADDRVPVAVWEAGVRDFFSPDKAGIAGDHLVAGE</sequence>
<reference evidence="2 3" key="1">
    <citation type="submission" date="2017-09" db="EMBL/GenBank/DDBJ databases">
        <authorList>
            <person name="Ehlers B."/>
            <person name="Leendertz F.H."/>
        </authorList>
    </citation>
    <scope>NUCLEOTIDE SEQUENCE [LARGE SCALE GENOMIC DNA]</scope>
    <source>
        <strain evidence="2 3">CGMCC 4.7095</strain>
    </source>
</reference>
<protein>
    <submittedName>
        <fullName evidence="2">EF hand</fullName>
    </submittedName>
</protein>
<evidence type="ECO:0000313" key="3">
    <source>
        <dbReference type="Proteomes" id="UP000219072"/>
    </source>
</evidence>
<dbReference type="InterPro" id="IPR018247">
    <property type="entry name" value="EF_Hand_1_Ca_BS"/>
</dbReference>
<dbReference type="PROSITE" id="PS00018">
    <property type="entry name" value="EF_HAND_1"/>
    <property type="match status" value="2"/>
</dbReference>
<organism evidence="2 3">
    <name type="scientific">Streptomyces zhaozhouensis</name>
    <dbReference type="NCBI Taxonomy" id="1300267"/>
    <lineage>
        <taxon>Bacteria</taxon>
        <taxon>Bacillati</taxon>
        <taxon>Actinomycetota</taxon>
        <taxon>Actinomycetes</taxon>
        <taxon>Kitasatosporales</taxon>
        <taxon>Streptomycetaceae</taxon>
        <taxon>Streptomyces</taxon>
    </lineage>
</organism>
<feature type="domain" description="EF-hand" evidence="1">
    <location>
        <begin position="5"/>
        <end position="40"/>
    </location>
</feature>
<evidence type="ECO:0000259" key="1">
    <source>
        <dbReference type="PROSITE" id="PS50222"/>
    </source>
</evidence>
<dbReference type="Gene3D" id="1.10.238.10">
    <property type="entry name" value="EF-hand"/>
    <property type="match status" value="1"/>
</dbReference>
<dbReference type="AlphaFoldDB" id="A0A286DW48"/>
<dbReference type="GO" id="GO:0005509">
    <property type="term" value="F:calcium ion binding"/>
    <property type="evidence" value="ECO:0007669"/>
    <property type="project" value="InterPro"/>
</dbReference>